<comment type="similarity">
    <text evidence="10 11">Belongs to the TonB-dependent receptor family.</text>
</comment>
<evidence type="ECO:0000256" key="1">
    <source>
        <dbReference type="ARBA" id="ARBA00004571"/>
    </source>
</evidence>
<dbReference type="SUPFAM" id="SSF56935">
    <property type="entry name" value="Porins"/>
    <property type="match status" value="1"/>
</dbReference>
<dbReference type="InterPro" id="IPR037066">
    <property type="entry name" value="Plug_dom_sf"/>
</dbReference>
<feature type="domain" description="TonB-dependent receptor-like beta-barrel" evidence="14">
    <location>
        <begin position="264"/>
        <end position="712"/>
    </location>
</feature>
<dbReference type="PANTHER" id="PTHR30069:SF53">
    <property type="entry name" value="COLICIN I RECEPTOR-RELATED"/>
    <property type="match status" value="1"/>
</dbReference>
<dbReference type="InterPro" id="IPR036942">
    <property type="entry name" value="Beta-barrel_TonB_sf"/>
</dbReference>
<feature type="signal peptide" evidence="13">
    <location>
        <begin position="1"/>
        <end position="22"/>
    </location>
</feature>
<keyword evidence="17" id="KW-1185">Reference proteome</keyword>
<feature type="domain" description="TonB-dependent receptor plug" evidence="15">
    <location>
        <begin position="42"/>
        <end position="155"/>
    </location>
</feature>
<evidence type="ECO:0000256" key="8">
    <source>
        <dbReference type="ARBA" id="ARBA00023136"/>
    </source>
</evidence>
<evidence type="ECO:0000256" key="5">
    <source>
        <dbReference type="ARBA" id="ARBA00022729"/>
    </source>
</evidence>
<evidence type="ECO:0000256" key="4">
    <source>
        <dbReference type="ARBA" id="ARBA00022692"/>
    </source>
</evidence>
<evidence type="ECO:0000256" key="3">
    <source>
        <dbReference type="ARBA" id="ARBA00022452"/>
    </source>
</evidence>
<evidence type="ECO:0000259" key="15">
    <source>
        <dbReference type="Pfam" id="PF07715"/>
    </source>
</evidence>
<keyword evidence="6" id="KW-0406">Ion transport</keyword>
<dbReference type="AlphaFoldDB" id="A0A2T1K8R0"/>
<dbReference type="PANTHER" id="PTHR30069">
    <property type="entry name" value="TONB-DEPENDENT OUTER MEMBRANE RECEPTOR"/>
    <property type="match status" value="1"/>
</dbReference>
<dbReference type="Gene3D" id="2.170.130.10">
    <property type="entry name" value="TonB-dependent receptor, plug domain"/>
    <property type="match status" value="1"/>
</dbReference>
<keyword evidence="5 13" id="KW-0732">Signal</keyword>
<dbReference type="Pfam" id="PF07715">
    <property type="entry name" value="Plug"/>
    <property type="match status" value="1"/>
</dbReference>
<evidence type="ECO:0000256" key="11">
    <source>
        <dbReference type="RuleBase" id="RU003357"/>
    </source>
</evidence>
<evidence type="ECO:0000259" key="14">
    <source>
        <dbReference type="Pfam" id="PF00593"/>
    </source>
</evidence>
<sequence length="758" mass="83658">MTRLSKTSLVLALSGFALSGQAQTVHELEELVVSASGVEQKLTDAPASITVIRKEDLDKKPYATLLDAVRDVEGVDVGETTDKTGQGGISIRGMGADYTLILIDGKRQNNIGDIYPNNFGGNQFNHIPPKEMIERIEIIRGPASTLYGADALGGVINIITKKIGDTWAGSLSHSRTHESNDDFGNDDTTEFTVTGPLIKNRLGLGVRGSLYNRDASQPQYEPGIDPNGNPVPRELGFGSGGRTVDNENVNLGIKLDYRMTDNQDLTLDYETSRQTYDNEPADGNNPLGTTDSVSRLPYAGYALEQEFTRKQASIRHHGQWGFANSDIFLHHITTSNDGRTLPLTALERLQYQQLDNDGASDADIEAAFLPRPERVLETRQTTLNAKFDSLVGDHLLVYGAEYVDAEMEDGAFGMTGSGFSDGKTQPHRQWAAFMEDNWEITRQFTLTGGVRYDHHNIFDGHVSPRLYGNWDVTPEWSVKGGVSTGYKAPKASDLYPGITGFGRQGTLPFVGTPDLEPETSVNSEIAVYYRHPEGHNANLTVFSNQFRDKIESGGSILHCDDANATPGDCANLAPEWNQLLGDGQTFSQLVNVDKAEINGLEFAGRYWILDSLSIRANYTYTDAEIKSGDNKGAPLAGTAKHMANATLDWQVTPAFNTYLTSEFRSKRNTSTPRGWDNSIDYPEFYKDYTILHLGAQYAVNEFLTLTARVNNLLDEDFTSYETVYTTEDGGVTYEPNYIDDYNVKAKARNYWLSATLSF</sequence>
<dbReference type="PROSITE" id="PS52016">
    <property type="entry name" value="TONB_DEPENDENT_REC_3"/>
    <property type="match status" value="1"/>
</dbReference>
<dbReference type="InterPro" id="IPR000531">
    <property type="entry name" value="Beta-barrel_TonB"/>
</dbReference>
<keyword evidence="16" id="KW-0675">Receptor</keyword>
<keyword evidence="2 10" id="KW-0813">Transport</keyword>
<dbReference type="GO" id="GO:0015344">
    <property type="term" value="F:siderophore uptake transmembrane transporter activity"/>
    <property type="evidence" value="ECO:0007669"/>
    <property type="project" value="TreeGrafter"/>
</dbReference>
<comment type="caution">
    <text evidence="16">The sequence shown here is derived from an EMBL/GenBank/DDBJ whole genome shotgun (WGS) entry which is preliminary data.</text>
</comment>
<keyword evidence="4 10" id="KW-0812">Transmembrane</keyword>
<dbReference type="Proteomes" id="UP000238385">
    <property type="component" value="Unassembled WGS sequence"/>
</dbReference>
<dbReference type="CDD" id="cd01347">
    <property type="entry name" value="ligand_gated_channel"/>
    <property type="match status" value="1"/>
</dbReference>
<dbReference type="GO" id="GO:0009279">
    <property type="term" value="C:cell outer membrane"/>
    <property type="evidence" value="ECO:0007669"/>
    <property type="project" value="UniProtKB-SubCell"/>
</dbReference>
<keyword evidence="8 10" id="KW-0472">Membrane</keyword>
<gene>
    <name evidence="16" type="ORF">C7H08_15610</name>
</gene>
<evidence type="ECO:0000256" key="9">
    <source>
        <dbReference type="ARBA" id="ARBA00023237"/>
    </source>
</evidence>
<reference evidence="16 17" key="1">
    <citation type="submission" date="2018-03" db="EMBL/GenBank/DDBJ databases">
        <title>Marinobacter brunus sp. nov., a marine bacterium of Gamma-proteobacteria isolated from the surface seawater of the South China Sea.</title>
        <authorList>
            <person name="Cheng H."/>
            <person name="Wu Y.-H."/>
            <person name="Xamxidin M."/>
            <person name="Xu X.-W."/>
        </authorList>
    </citation>
    <scope>NUCLEOTIDE SEQUENCE [LARGE SCALE GENOMIC DNA]</scope>
    <source>
        <strain evidence="16 17">JCM 30472</strain>
    </source>
</reference>
<dbReference type="InterPro" id="IPR012910">
    <property type="entry name" value="Plug_dom"/>
</dbReference>
<dbReference type="OrthoDB" id="9764669at2"/>
<dbReference type="RefSeq" id="WP_106673156.1">
    <property type="nucleotide sequence ID" value="NZ_BMFE01000002.1"/>
</dbReference>
<proteinExistence type="inferred from homology"/>
<feature type="chain" id="PRO_5015656305" evidence="13">
    <location>
        <begin position="23"/>
        <end position="758"/>
    </location>
</feature>
<name>A0A2T1K8R0_9GAMM</name>
<dbReference type="GO" id="GO:0044718">
    <property type="term" value="P:siderophore transmembrane transport"/>
    <property type="evidence" value="ECO:0007669"/>
    <property type="project" value="TreeGrafter"/>
</dbReference>
<organism evidence="16 17">
    <name type="scientific">Marinobacter halophilus</name>
    <dbReference type="NCBI Taxonomy" id="1323740"/>
    <lineage>
        <taxon>Bacteria</taxon>
        <taxon>Pseudomonadati</taxon>
        <taxon>Pseudomonadota</taxon>
        <taxon>Gammaproteobacteria</taxon>
        <taxon>Pseudomonadales</taxon>
        <taxon>Marinobacteraceae</taxon>
        <taxon>Marinobacter</taxon>
    </lineage>
</organism>
<evidence type="ECO:0000313" key="16">
    <source>
        <dbReference type="EMBL" id="PSF06525.1"/>
    </source>
</evidence>
<dbReference type="Pfam" id="PF00593">
    <property type="entry name" value="TonB_dep_Rec_b-barrel"/>
    <property type="match status" value="1"/>
</dbReference>
<dbReference type="InterPro" id="IPR039426">
    <property type="entry name" value="TonB-dep_rcpt-like"/>
</dbReference>
<evidence type="ECO:0000313" key="17">
    <source>
        <dbReference type="Proteomes" id="UP000238385"/>
    </source>
</evidence>
<keyword evidence="3 10" id="KW-1134">Transmembrane beta strand</keyword>
<dbReference type="Gene3D" id="2.40.170.20">
    <property type="entry name" value="TonB-dependent receptor, beta-barrel domain"/>
    <property type="match status" value="1"/>
</dbReference>
<evidence type="ECO:0000256" key="6">
    <source>
        <dbReference type="ARBA" id="ARBA00023065"/>
    </source>
</evidence>
<keyword evidence="7 11" id="KW-0798">TonB box</keyword>
<evidence type="ECO:0000256" key="10">
    <source>
        <dbReference type="PROSITE-ProRule" id="PRU01360"/>
    </source>
</evidence>
<accession>A0A2T1K8R0</accession>
<evidence type="ECO:0000256" key="7">
    <source>
        <dbReference type="ARBA" id="ARBA00023077"/>
    </source>
</evidence>
<evidence type="ECO:0000256" key="13">
    <source>
        <dbReference type="SAM" id="SignalP"/>
    </source>
</evidence>
<protein>
    <submittedName>
        <fullName evidence="16">TonB-dependent receptor</fullName>
    </submittedName>
</protein>
<feature type="region of interest" description="Disordered" evidence="12">
    <location>
        <begin position="273"/>
        <end position="292"/>
    </location>
</feature>
<keyword evidence="9 10" id="KW-0998">Cell outer membrane</keyword>
<comment type="subcellular location">
    <subcellularLocation>
        <location evidence="1 10">Cell outer membrane</location>
        <topology evidence="1 10">Multi-pass membrane protein</topology>
    </subcellularLocation>
</comment>
<dbReference type="EMBL" id="PXNN01000017">
    <property type="protein sequence ID" value="PSF06525.1"/>
    <property type="molecule type" value="Genomic_DNA"/>
</dbReference>
<evidence type="ECO:0000256" key="12">
    <source>
        <dbReference type="SAM" id="MobiDB-lite"/>
    </source>
</evidence>
<evidence type="ECO:0000256" key="2">
    <source>
        <dbReference type="ARBA" id="ARBA00022448"/>
    </source>
</evidence>